<dbReference type="AlphaFoldDB" id="A0A1H7GPR5"/>
<dbReference type="Pfam" id="PF01507">
    <property type="entry name" value="PAPS_reduct"/>
    <property type="match status" value="1"/>
</dbReference>
<comment type="subcellular location">
    <subcellularLocation>
        <location evidence="14">Cytoplasm</location>
    </subcellularLocation>
</comment>
<dbReference type="EMBL" id="FOAN01000001">
    <property type="protein sequence ID" value="SEK40146.1"/>
    <property type="molecule type" value="Genomic_DNA"/>
</dbReference>
<keyword evidence="3 14" id="KW-0479">Metal-binding</keyword>
<dbReference type="GO" id="GO:0019344">
    <property type="term" value="P:cysteine biosynthetic process"/>
    <property type="evidence" value="ECO:0007669"/>
    <property type="project" value="InterPro"/>
</dbReference>
<feature type="binding site" evidence="14">
    <location>
        <position position="216"/>
    </location>
    <ligand>
        <name>[4Fe-4S] cluster</name>
        <dbReference type="ChEBI" id="CHEBI:49883"/>
    </ligand>
</feature>
<evidence type="ECO:0000259" key="15">
    <source>
        <dbReference type="Pfam" id="PF01507"/>
    </source>
</evidence>
<gene>
    <name evidence="14" type="primary">cysH</name>
    <name evidence="16" type="ORF">SAMN04515666_101427</name>
</gene>
<dbReference type="EC" id="1.8.4.10" evidence="9 14"/>
<feature type="active site" description="Nucleophile; cysteine thiosulfonate intermediate" evidence="14">
    <location>
        <position position="244"/>
    </location>
</feature>
<dbReference type="GO" id="GO:0070814">
    <property type="term" value="P:hydrogen sulfide biosynthetic process"/>
    <property type="evidence" value="ECO:0007669"/>
    <property type="project" value="UniProtKB-UniRule"/>
</dbReference>
<proteinExistence type="inferred from homology"/>
<keyword evidence="2 14" id="KW-0963">Cytoplasm</keyword>
<evidence type="ECO:0000313" key="16">
    <source>
        <dbReference type="EMBL" id="SEK40146.1"/>
    </source>
</evidence>
<feature type="domain" description="Phosphoadenosine phosphosulphate reductase" evidence="15">
    <location>
        <begin position="48"/>
        <end position="222"/>
    </location>
</feature>
<keyword evidence="6 14" id="KW-0411">Iron-sulfur</keyword>
<protein>
    <recommendedName>
        <fullName evidence="10 14">Adenosine 5'-phosphosulfate reductase</fullName>
        <shortName evidence="14">APS reductase</shortName>
        <ecNumber evidence="9 14">1.8.4.10</ecNumber>
    </recommendedName>
    <alternativeName>
        <fullName evidence="12 14">5'-adenylylsulfate reductase</fullName>
    </alternativeName>
    <alternativeName>
        <fullName evidence="11 14">Thioredoxin-dependent 5'-adenylylsulfate reductase</fullName>
    </alternativeName>
</protein>
<evidence type="ECO:0000256" key="6">
    <source>
        <dbReference type="ARBA" id="ARBA00023014"/>
    </source>
</evidence>
<dbReference type="GO" id="GO:0004604">
    <property type="term" value="F:phosphoadenylyl-sulfate reductase (thioredoxin) activity"/>
    <property type="evidence" value="ECO:0007669"/>
    <property type="project" value="UniProtKB-UniRule"/>
</dbReference>
<dbReference type="NCBIfam" id="TIGR02055">
    <property type="entry name" value="APS_reductase"/>
    <property type="match status" value="1"/>
</dbReference>
<comment type="similarity">
    <text evidence="1 14">Belongs to the PAPS reductase family. CysH subfamily.</text>
</comment>
<reference evidence="17" key="1">
    <citation type="submission" date="2016-10" db="EMBL/GenBank/DDBJ databases">
        <authorList>
            <person name="Varghese N."/>
            <person name="Submissions S."/>
        </authorList>
    </citation>
    <scope>NUCLEOTIDE SEQUENCE [LARGE SCALE GENOMIC DNA]</scope>
    <source>
        <strain evidence="17">LMG 26383,CCUG 61248,R- 45681</strain>
    </source>
</reference>
<evidence type="ECO:0000256" key="11">
    <source>
        <dbReference type="ARBA" id="ARBA00030894"/>
    </source>
</evidence>
<evidence type="ECO:0000256" key="9">
    <source>
        <dbReference type="ARBA" id="ARBA00024386"/>
    </source>
</evidence>
<evidence type="ECO:0000256" key="4">
    <source>
        <dbReference type="ARBA" id="ARBA00023002"/>
    </source>
</evidence>
<dbReference type="Gene3D" id="3.40.50.620">
    <property type="entry name" value="HUPs"/>
    <property type="match status" value="1"/>
</dbReference>
<dbReference type="NCBIfam" id="NF002537">
    <property type="entry name" value="PRK02090.1"/>
    <property type="match status" value="1"/>
</dbReference>
<sequence>MPAASALSAQSKYMVELQEQAENLNAAFGTSDAAERLAGLVRNTGGRLVFTTSFGLEDQVVTHLIATQNLPIEIVTLDTGRLFGEVHALWAQTEARYGITIMPFYPRHDAVEAFVLGHGINGFYNSIEARKACCNVRKVEPLGRALAGAAAWITGLRADQSAARGGVALAEADRERSLIKFNPLLDWSRDQALAFARKHDVPLNPLHEKGFLSIGCQPCTRAIQPGEPERAGRWWWEEEAAKECGLHVGPDGRLVRSKPAAEVLA</sequence>
<dbReference type="PIRSF" id="PIRSF000857">
    <property type="entry name" value="PAPS_reductase"/>
    <property type="match status" value="1"/>
</dbReference>
<evidence type="ECO:0000256" key="12">
    <source>
        <dbReference type="ARBA" id="ARBA00032041"/>
    </source>
</evidence>
<comment type="function">
    <text evidence="7 14">Catalyzes the formation of sulfite from adenosine 5'-phosphosulfate (APS) using thioredoxin as an electron donor.</text>
</comment>
<evidence type="ECO:0000256" key="1">
    <source>
        <dbReference type="ARBA" id="ARBA00009732"/>
    </source>
</evidence>
<dbReference type="CDD" id="cd23945">
    <property type="entry name" value="PAPS_reductase"/>
    <property type="match status" value="1"/>
</dbReference>
<evidence type="ECO:0000256" key="10">
    <source>
        <dbReference type="ARBA" id="ARBA00029514"/>
    </source>
</evidence>
<feature type="binding site" evidence="14">
    <location>
        <position position="133"/>
    </location>
    <ligand>
        <name>[4Fe-4S] cluster</name>
        <dbReference type="ChEBI" id="CHEBI:49883"/>
    </ligand>
</feature>
<dbReference type="HAMAP" id="MF_00063">
    <property type="entry name" value="CysH"/>
    <property type="match status" value="1"/>
</dbReference>
<dbReference type="GO" id="GO:0051539">
    <property type="term" value="F:4 iron, 4 sulfur cluster binding"/>
    <property type="evidence" value="ECO:0007669"/>
    <property type="project" value="UniProtKB-UniRule"/>
</dbReference>
<dbReference type="InterPro" id="IPR004511">
    <property type="entry name" value="PAPS/APS_Rdtase"/>
</dbReference>
<evidence type="ECO:0000256" key="7">
    <source>
        <dbReference type="ARBA" id="ARBA00024298"/>
    </source>
</evidence>
<keyword evidence="4 14" id="KW-0560">Oxidoreductase</keyword>
<evidence type="ECO:0000313" key="17">
    <source>
        <dbReference type="Proteomes" id="UP000199664"/>
    </source>
</evidence>
<dbReference type="PANTHER" id="PTHR46482:SF9">
    <property type="entry name" value="5'-ADENYLYLSULFATE REDUCTASE 1, CHLOROPLASTIC"/>
    <property type="match status" value="1"/>
</dbReference>
<dbReference type="PANTHER" id="PTHR46482">
    <property type="entry name" value="5'-ADENYLYLSULFATE REDUCTASE 3, CHLOROPLASTIC"/>
    <property type="match status" value="1"/>
</dbReference>
<comment type="catalytic activity">
    <reaction evidence="13 14">
        <text>[thioredoxin]-disulfide + sulfite + AMP + 2 H(+) = adenosine 5'-phosphosulfate + [thioredoxin]-dithiol</text>
        <dbReference type="Rhea" id="RHEA:21976"/>
        <dbReference type="Rhea" id="RHEA-COMP:10698"/>
        <dbReference type="Rhea" id="RHEA-COMP:10700"/>
        <dbReference type="ChEBI" id="CHEBI:15378"/>
        <dbReference type="ChEBI" id="CHEBI:17359"/>
        <dbReference type="ChEBI" id="CHEBI:29950"/>
        <dbReference type="ChEBI" id="CHEBI:50058"/>
        <dbReference type="ChEBI" id="CHEBI:58243"/>
        <dbReference type="ChEBI" id="CHEBI:456215"/>
        <dbReference type="EC" id="1.8.4.10"/>
    </reaction>
</comment>
<dbReference type="SUPFAM" id="SSF52402">
    <property type="entry name" value="Adenine nucleotide alpha hydrolases-like"/>
    <property type="match status" value="1"/>
</dbReference>
<dbReference type="STRING" id="1036779.SAMN04515666_101427"/>
<comment type="pathway">
    <text evidence="8 14">Sulfur metabolism; hydrogen sulfide biosynthesis; sulfite from sulfate.</text>
</comment>
<evidence type="ECO:0000256" key="5">
    <source>
        <dbReference type="ARBA" id="ARBA00023004"/>
    </source>
</evidence>
<dbReference type="Proteomes" id="UP000199664">
    <property type="component" value="Unassembled WGS sequence"/>
</dbReference>
<evidence type="ECO:0000256" key="2">
    <source>
        <dbReference type="ARBA" id="ARBA00022490"/>
    </source>
</evidence>
<dbReference type="GO" id="GO:0043866">
    <property type="term" value="F:adenylyl-sulfate reductase (thioredoxin) activity"/>
    <property type="evidence" value="ECO:0007669"/>
    <property type="project" value="UniProtKB-EC"/>
</dbReference>
<dbReference type="InterPro" id="IPR011798">
    <property type="entry name" value="APS_reductase"/>
</dbReference>
<evidence type="ECO:0000256" key="8">
    <source>
        <dbReference type="ARBA" id="ARBA00024327"/>
    </source>
</evidence>
<comment type="cofactor">
    <cofactor evidence="14">
        <name>[4Fe-4S] cluster</name>
        <dbReference type="ChEBI" id="CHEBI:49883"/>
    </cofactor>
    <text evidence="14">Binds 1 [4Fe-4S] cluster per subunit.</text>
</comment>
<evidence type="ECO:0000256" key="14">
    <source>
        <dbReference type="HAMAP-Rule" id="MF_00063"/>
    </source>
</evidence>
<name>A0A1H7GPR5_9HYPH</name>
<dbReference type="GO" id="GO:0046872">
    <property type="term" value="F:metal ion binding"/>
    <property type="evidence" value="ECO:0007669"/>
    <property type="project" value="UniProtKB-KW"/>
</dbReference>
<dbReference type="InterPro" id="IPR014729">
    <property type="entry name" value="Rossmann-like_a/b/a_fold"/>
</dbReference>
<evidence type="ECO:0000256" key="13">
    <source>
        <dbReference type="ARBA" id="ARBA00048441"/>
    </source>
</evidence>
<evidence type="ECO:0000256" key="3">
    <source>
        <dbReference type="ARBA" id="ARBA00022723"/>
    </source>
</evidence>
<dbReference type="GO" id="GO:0019379">
    <property type="term" value="P:sulfate assimilation, phosphoadenylyl sulfate reduction by phosphoadenylyl-sulfate reductase (thioredoxin)"/>
    <property type="evidence" value="ECO:0007669"/>
    <property type="project" value="UniProtKB-UniRule"/>
</dbReference>
<organism evidence="16 17">
    <name type="scientific">Bosea lupini</name>
    <dbReference type="NCBI Taxonomy" id="1036779"/>
    <lineage>
        <taxon>Bacteria</taxon>
        <taxon>Pseudomonadati</taxon>
        <taxon>Pseudomonadota</taxon>
        <taxon>Alphaproteobacteria</taxon>
        <taxon>Hyphomicrobiales</taxon>
        <taxon>Boseaceae</taxon>
        <taxon>Bosea</taxon>
    </lineage>
</organism>
<keyword evidence="5 14" id="KW-0408">Iron</keyword>
<keyword evidence="17" id="KW-1185">Reference proteome</keyword>
<feature type="binding site" evidence="14">
    <location>
        <position position="219"/>
    </location>
    <ligand>
        <name>[4Fe-4S] cluster</name>
        <dbReference type="ChEBI" id="CHEBI:49883"/>
    </ligand>
</feature>
<dbReference type="GO" id="GO:0005737">
    <property type="term" value="C:cytoplasm"/>
    <property type="evidence" value="ECO:0007669"/>
    <property type="project" value="UniProtKB-SubCell"/>
</dbReference>
<feature type="binding site" evidence="14">
    <location>
        <position position="134"/>
    </location>
    <ligand>
        <name>[4Fe-4S] cluster</name>
        <dbReference type="ChEBI" id="CHEBI:49883"/>
    </ligand>
</feature>
<accession>A0A1H7GPR5</accession>
<dbReference type="InterPro" id="IPR002500">
    <property type="entry name" value="PAPS_reduct_dom"/>
</dbReference>